<keyword evidence="3" id="KW-1185">Reference proteome</keyword>
<organism evidence="2 3">
    <name type="scientific">Actinacidiphila cocklensis</name>
    <dbReference type="NCBI Taxonomy" id="887465"/>
    <lineage>
        <taxon>Bacteria</taxon>
        <taxon>Bacillati</taxon>
        <taxon>Actinomycetota</taxon>
        <taxon>Actinomycetes</taxon>
        <taxon>Kitasatosporales</taxon>
        <taxon>Streptomycetaceae</taxon>
        <taxon>Actinacidiphila</taxon>
    </lineage>
</organism>
<sequence length="607" mass="63579">MRPRPTARRPRRPRFLHTALATAAALLAAVLSTPAPSSATAANDVVSSRWLGLGYNQNPQPPNGTTWNAADWNLMTSRTDYIKPGIVRVMFNLPWYWTGTDSGGAYDFTTDAYLNAEKVVKHYVDEGVPVVSGLFGIGTLTYTAPNTAAVQAALVKHLQDDGAAPRYWIGINEPNVDTPANRYADWVTATGDLAAAFGTAGVDTGRTTLSGPDTAEAGISSYAGDLGHQTVSCTGQCPAALVWKLAGLNSFTAQVYSDTATDTAVTFQGSADGTAWRDVAVPAPTPVAMVTGKNEGGKWLSTYTASSSAGAKYLRLSVAASPYEHTVGSMSVSNATTTLLDPLDDLTRTQTALDTGTWKSTDWWLNAASSGLVGASEAHFYSQELWGAAPEYVEPVMGQAVPQLRAAAPAAPVLLGETGMKASQDGDGKDYGFALDTTQPLRMADLAVQEARSGVDGAAAWCLDGYASTTYCGMWGRGSDDPGTVAPHSTALRPWFYTWSLLCRYLPAGSVLHAPAEPPGVRVLAGRLPSGGWTFVLVNRTSAPQSVPLTEPTGTITLNKYAYTDGSTPTVDADGFPVPVGKLTADFTGGHSLTAGAGTVAVFTTAP</sequence>
<proteinExistence type="predicted"/>
<dbReference type="InterPro" id="IPR017853">
    <property type="entry name" value="GH"/>
</dbReference>
<evidence type="ECO:0008006" key="4">
    <source>
        <dbReference type="Google" id="ProtNLM"/>
    </source>
</evidence>
<feature type="signal peptide" evidence="1">
    <location>
        <begin position="1"/>
        <end position="41"/>
    </location>
</feature>
<dbReference type="Proteomes" id="UP001152519">
    <property type="component" value="Unassembled WGS sequence"/>
</dbReference>
<evidence type="ECO:0000313" key="2">
    <source>
        <dbReference type="EMBL" id="CAG6394913.1"/>
    </source>
</evidence>
<evidence type="ECO:0000313" key="3">
    <source>
        <dbReference type="Proteomes" id="UP001152519"/>
    </source>
</evidence>
<dbReference type="PROSITE" id="PS51318">
    <property type="entry name" value="TAT"/>
    <property type="match status" value="1"/>
</dbReference>
<evidence type="ECO:0000256" key="1">
    <source>
        <dbReference type="SAM" id="SignalP"/>
    </source>
</evidence>
<dbReference type="SUPFAM" id="SSF51445">
    <property type="entry name" value="(Trans)glycosidases"/>
    <property type="match status" value="1"/>
</dbReference>
<dbReference type="InterPro" id="IPR006311">
    <property type="entry name" value="TAT_signal"/>
</dbReference>
<gene>
    <name evidence="2" type="ORF">SCOCK_30146</name>
</gene>
<name>A0A9W4E7Z4_9ACTN</name>
<dbReference type="RefSeq" id="WP_251491720.1">
    <property type="nucleotide sequence ID" value="NZ_CAJSLV010000059.1"/>
</dbReference>
<dbReference type="AlphaFoldDB" id="A0A9W4E7Z4"/>
<dbReference type="EMBL" id="CAJSLV010000059">
    <property type="protein sequence ID" value="CAG6394913.1"/>
    <property type="molecule type" value="Genomic_DNA"/>
</dbReference>
<reference evidence="2" key="1">
    <citation type="submission" date="2021-05" db="EMBL/GenBank/DDBJ databases">
        <authorList>
            <person name="Arsene-Ploetze F."/>
        </authorList>
    </citation>
    <scope>NUCLEOTIDE SEQUENCE</scope>
    <source>
        <strain evidence="2">DSM 42138</strain>
    </source>
</reference>
<comment type="caution">
    <text evidence="2">The sequence shown here is derived from an EMBL/GenBank/DDBJ whole genome shotgun (WGS) entry which is preliminary data.</text>
</comment>
<keyword evidence="1" id="KW-0732">Signal</keyword>
<feature type="chain" id="PRO_5040955719" description="F5/8 type C domain-containing protein" evidence="1">
    <location>
        <begin position="42"/>
        <end position="607"/>
    </location>
</feature>
<protein>
    <recommendedName>
        <fullName evidence="4">F5/8 type C domain-containing protein</fullName>
    </recommendedName>
</protein>
<accession>A0A9W4E7Z4</accession>